<sequence length="204" mass="22906">MSPLRPYFFWHTLARRVSGLHGLSAEVRHSKCWTSMTVSFAPDFLAKTQCLGQHSFDEFTFPGLLDFVREDKVVRIFAGLGIVGRPALGYWSQFWIPDELSTLIPCLSGFVRSDCSGRTTQLTYVHAPSAVSCLPPTMVDVYMSMPNTLKACPKAQWNQEETCLMEDLERDHMGKQDINEQIHALVLPHCSIEVIKGKEEAGGI</sequence>
<evidence type="ECO:0000313" key="2">
    <source>
        <dbReference type="Proteomes" id="UP000324222"/>
    </source>
</evidence>
<keyword evidence="2" id="KW-1185">Reference proteome</keyword>
<proteinExistence type="predicted"/>
<reference evidence="1 2" key="1">
    <citation type="submission" date="2019-05" db="EMBL/GenBank/DDBJ databases">
        <title>Another draft genome of Portunus trituberculatus and its Hox gene families provides insights of decapod evolution.</title>
        <authorList>
            <person name="Jeong J.-H."/>
            <person name="Song I."/>
            <person name="Kim S."/>
            <person name="Choi T."/>
            <person name="Kim D."/>
            <person name="Ryu S."/>
            <person name="Kim W."/>
        </authorList>
    </citation>
    <scope>NUCLEOTIDE SEQUENCE [LARGE SCALE GENOMIC DNA]</scope>
    <source>
        <tissue evidence="1">Muscle</tissue>
    </source>
</reference>
<name>A0A5B7EWB7_PORTR</name>
<comment type="caution">
    <text evidence="1">The sequence shown here is derived from an EMBL/GenBank/DDBJ whole genome shotgun (WGS) entry which is preliminary data.</text>
</comment>
<accession>A0A5B7EWB7</accession>
<gene>
    <name evidence="1" type="ORF">E2C01_030647</name>
</gene>
<dbReference type="AlphaFoldDB" id="A0A5B7EWB7"/>
<dbReference type="EMBL" id="VSRR010003706">
    <property type="protein sequence ID" value="MPC37173.1"/>
    <property type="molecule type" value="Genomic_DNA"/>
</dbReference>
<evidence type="ECO:0000313" key="1">
    <source>
        <dbReference type="EMBL" id="MPC37173.1"/>
    </source>
</evidence>
<dbReference type="Proteomes" id="UP000324222">
    <property type="component" value="Unassembled WGS sequence"/>
</dbReference>
<organism evidence="1 2">
    <name type="scientific">Portunus trituberculatus</name>
    <name type="common">Swimming crab</name>
    <name type="synonym">Neptunus trituberculatus</name>
    <dbReference type="NCBI Taxonomy" id="210409"/>
    <lineage>
        <taxon>Eukaryota</taxon>
        <taxon>Metazoa</taxon>
        <taxon>Ecdysozoa</taxon>
        <taxon>Arthropoda</taxon>
        <taxon>Crustacea</taxon>
        <taxon>Multicrustacea</taxon>
        <taxon>Malacostraca</taxon>
        <taxon>Eumalacostraca</taxon>
        <taxon>Eucarida</taxon>
        <taxon>Decapoda</taxon>
        <taxon>Pleocyemata</taxon>
        <taxon>Brachyura</taxon>
        <taxon>Eubrachyura</taxon>
        <taxon>Portunoidea</taxon>
        <taxon>Portunidae</taxon>
        <taxon>Portuninae</taxon>
        <taxon>Portunus</taxon>
    </lineage>
</organism>
<protein>
    <submittedName>
        <fullName evidence="1">Uncharacterized protein</fullName>
    </submittedName>
</protein>